<dbReference type="STRING" id="1423726.FC07_GL001453"/>
<dbReference type="GO" id="GO:0005886">
    <property type="term" value="C:plasma membrane"/>
    <property type="evidence" value="ECO:0007669"/>
    <property type="project" value="UniProtKB-SubCell"/>
</dbReference>
<dbReference type="AlphaFoldDB" id="A0A0R1GGA0"/>
<evidence type="ECO:0000256" key="2">
    <source>
        <dbReference type="ARBA" id="ARBA00010735"/>
    </source>
</evidence>
<evidence type="ECO:0000256" key="1">
    <source>
        <dbReference type="ARBA" id="ARBA00004651"/>
    </source>
</evidence>
<feature type="transmembrane region" description="Helical" evidence="8">
    <location>
        <begin position="37"/>
        <end position="61"/>
    </location>
</feature>
<dbReference type="GO" id="GO:1903785">
    <property type="term" value="P:L-valine transmembrane transport"/>
    <property type="evidence" value="ECO:0007669"/>
    <property type="project" value="TreeGrafter"/>
</dbReference>
<keyword evidence="3" id="KW-0813">Transport</keyword>
<protein>
    <submittedName>
        <fullName evidence="9">Branched-chain amino acid transporter</fullName>
    </submittedName>
</protein>
<organism evidence="9 10">
    <name type="scientific">Loigolactobacillus bifermentans DSM 20003</name>
    <dbReference type="NCBI Taxonomy" id="1423726"/>
    <lineage>
        <taxon>Bacteria</taxon>
        <taxon>Bacillati</taxon>
        <taxon>Bacillota</taxon>
        <taxon>Bacilli</taxon>
        <taxon>Lactobacillales</taxon>
        <taxon>Lactobacillaceae</taxon>
        <taxon>Loigolactobacillus</taxon>
    </lineage>
</organism>
<keyword evidence="4" id="KW-1003">Cell membrane</keyword>
<feature type="transmembrane region" description="Helical" evidence="8">
    <location>
        <begin position="67"/>
        <end position="88"/>
    </location>
</feature>
<gene>
    <name evidence="9" type="ORF">FC07_GL001453</name>
</gene>
<evidence type="ECO:0000256" key="3">
    <source>
        <dbReference type="ARBA" id="ARBA00022448"/>
    </source>
</evidence>
<feature type="transmembrane region" description="Helical" evidence="8">
    <location>
        <begin position="127"/>
        <end position="149"/>
    </location>
</feature>
<evidence type="ECO:0000256" key="4">
    <source>
        <dbReference type="ARBA" id="ARBA00022475"/>
    </source>
</evidence>
<reference evidence="9 10" key="1">
    <citation type="journal article" date="2015" name="Genome Announc.">
        <title>Expanding the biotechnology potential of lactobacilli through comparative genomics of 213 strains and associated genera.</title>
        <authorList>
            <person name="Sun Z."/>
            <person name="Harris H.M."/>
            <person name="McCann A."/>
            <person name="Guo C."/>
            <person name="Argimon S."/>
            <person name="Zhang W."/>
            <person name="Yang X."/>
            <person name="Jeffery I.B."/>
            <person name="Cooney J.C."/>
            <person name="Kagawa T.F."/>
            <person name="Liu W."/>
            <person name="Song Y."/>
            <person name="Salvetti E."/>
            <person name="Wrobel A."/>
            <person name="Rasinkangas P."/>
            <person name="Parkhill J."/>
            <person name="Rea M.C."/>
            <person name="O'Sullivan O."/>
            <person name="Ritari J."/>
            <person name="Douillard F.P."/>
            <person name="Paul Ross R."/>
            <person name="Yang R."/>
            <person name="Briner A.E."/>
            <person name="Felis G.E."/>
            <person name="de Vos W.M."/>
            <person name="Barrangou R."/>
            <person name="Klaenhammer T.R."/>
            <person name="Caufield P.W."/>
            <person name="Cui Y."/>
            <person name="Zhang H."/>
            <person name="O'Toole P.W."/>
        </authorList>
    </citation>
    <scope>NUCLEOTIDE SEQUENCE [LARGE SCALE GENOMIC DNA]</scope>
    <source>
        <strain evidence="9 10">DSM 20003</strain>
    </source>
</reference>
<evidence type="ECO:0000313" key="9">
    <source>
        <dbReference type="EMBL" id="KRK33198.1"/>
    </source>
</evidence>
<accession>A0A0R1GGA0</accession>
<sequence length="227" mass="25541">MTTTFQFAFKKSVPIMFGFIFLGISYGISMHQAGFNFLYPTLMAMTIFGGSVEFLIANLLTKAFDPWNVLILTLIINSRHLFYGLTMLGKYRHTGWRQPLLIFGMCDESFSINATTTVPKTVDAKNFMLWVTALNYCYWVLGAMFGGLFGSWLKLDLPGLSFVMTALFIVLALEQTFKKSNRASAALGFVVPLIWLRLVGATLFLPLSLITLVIGYVGTQQVRRWHA</sequence>
<dbReference type="PANTHER" id="PTHR34979">
    <property type="entry name" value="INNER MEMBRANE PROTEIN YGAZ"/>
    <property type="match status" value="1"/>
</dbReference>
<dbReference type="InterPro" id="IPR011606">
    <property type="entry name" value="Brnchd-chn_aa_trnsp_permease"/>
</dbReference>
<keyword evidence="5 8" id="KW-0812">Transmembrane</keyword>
<dbReference type="PANTHER" id="PTHR34979:SF1">
    <property type="entry name" value="INNER MEMBRANE PROTEIN YGAZ"/>
    <property type="match status" value="1"/>
</dbReference>
<dbReference type="Pfam" id="PF03591">
    <property type="entry name" value="AzlC"/>
    <property type="match status" value="1"/>
</dbReference>
<keyword evidence="10" id="KW-1185">Reference proteome</keyword>
<dbReference type="Proteomes" id="UP000051461">
    <property type="component" value="Unassembled WGS sequence"/>
</dbReference>
<dbReference type="RefSeq" id="WP_057905543.1">
    <property type="nucleotide sequence ID" value="NZ_AZDA01000121.1"/>
</dbReference>
<feature type="transmembrane region" description="Helical" evidence="8">
    <location>
        <begin position="155"/>
        <end position="173"/>
    </location>
</feature>
<comment type="caution">
    <text evidence="9">The sequence shown here is derived from an EMBL/GenBank/DDBJ whole genome shotgun (WGS) entry which is preliminary data.</text>
</comment>
<evidence type="ECO:0000313" key="10">
    <source>
        <dbReference type="Proteomes" id="UP000051461"/>
    </source>
</evidence>
<keyword evidence="7 8" id="KW-0472">Membrane</keyword>
<comment type="similarity">
    <text evidence="2">Belongs to the AzlC family.</text>
</comment>
<evidence type="ECO:0000256" key="7">
    <source>
        <dbReference type="ARBA" id="ARBA00023136"/>
    </source>
</evidence>
<evidence type="ECO:0000256" key="6">
    <source>
        <dbReference type="ARBA" id="ARBA00022989"/>
    </source>
</evidence>
<proteinExistence type="inferred from homology"/>
<evidence type="ECO:0000256" key="5">
    <source>
        <dbReference type="ARBA" id="ARBA00022692"/>
    </source>
</evidence>
<dbReference type="PATRIC" id="fig|1423726.3.peg.1504"/>
<dbReference type="EMBL" id="AZDA01000121">
    <property type="protein sequence ID" value="KRK33198.1"/>
    <property type="molecule type" value="Genomic_DNA"/>
</dbReference>
<feature type="transmembrane region" description="Helical" evidence="8">
    <location>
        <begin position="194"/>
        <end position="217"/>
    </location>
</feature>
<comment type="subcellular location">
    <subcellularLocation>
        <location evidence="1">Cell membrane</location>
        <topology evidence="1">Multi-pass membrane protein</topology>
    </subcellularLocation>
</comment>
<evidence type="ECO:0000256" key="8">
    <source>
        <dbReference type="SAM" id="Phobius"/>
    </source>
</evidence>
<name>A0A0R1GGA0_9LACO</name>
<feature type="transmembrane region" description="Helical" evidence="8">
    <location>
        <begin position="12"/>
        <end position="30"/>
    </location>
</feature>
<keyword evidence="6 8" id="KW-1133">Transmembrane helix</keyword>